<organism evidence="1">
    <name type="scientific">Spumella elongata</name>
    <dbReference type="NCBI Taxonomy" id="89044"/>
    <lineage>
        <taxon>Eukaryota</taxon>
        <taxon>Sar</taxon>
        <taxon>Stramenopiles</taxon>
        <taxon>Ochrophyta</taxon>
        <taxon>Chrysophyceae</taxon>
        <taxon>Chromulinales</taxon>
        <taxon>Chromulinaceae</taxon>
        <taxon>Spumella</taxon>
    </lineage>
</organism>
<protein>
    <submittedName>
        <fullName evidence="1">Uncharacterized protein</fullName>
    </submittedName>
</protein>
<dbReference type="EMBL" id="HBIC01046029">
    <property type="protein sequence ID" value="CAE0294627.1"/>
    <property type="molecule type" value="Transcribed_RNA"/>
</dbReference>
<sequence length="251" mass="28405">MGEDATQEACESFNKAVSNLLSIQDTFENFGNTRALLDEVKKSFESRIRVFTDRAYLNENKWRAWSENISFVAKELVLLKSIARSAPVYKVHVDEAIAALLARYKARCATEEVANDFIARLGTELAASVSNGIGQQLIEETTEFGGYKNQLRNLQFDRVGIEAVLSSITDTRERSELRFLYKQFVSRYWDLVEKGLPKQTRRAYIEAMPSQVKALADTIMNATNALVVSDGLFFHRCVLLCLLDAARSERI</sequence>
<dbReference type="AlphaFoldDB" id="A0A7S3MCY0"/>
<evidence type="ECO:0000313" key="1">
    <source>
        <dbReference type="EMBL" id="CAE0294627.1"/>
    </source>
</evidence>
<reference evidence="1" key="1">
    <citation type="submission" date="2021-01" db="EMBL/GenBank/DDBJ databases">
        <authorList>
            <person name="Corre E."/>
            <person name="Pelletier E."/>
            <person name="Niang G."/>
            <person name="Scheremetjew M."/>
            <person name="Finn R."/>
            <person name="Kale V."/>
            <person name="Holt S."/>
            <person name="Cochrane G."/>
            <person name="Meng A."/>
            <person name="Brown T."/>
            <person name="Cohen L."/>
        </authorList>
    </citation>
    <scope>NUCLEOTIDE SEQUENCE</scope>
    <source>
        <strain evidence="1">CCAP 955/1</strain>
    </source>
</reference>
<name>A0A7S3MCY0_9STRA</name>
<proteinExistence type="predicted"/>
<gene>
    <name evidence="1" type="ORF">SELO1098_LOCUS23479</name>
</gene>
<accession>A0A7S3MCY0</accession>